<evidence type="ECO:0000256" key="1">
    <source>
        <dbReference type="ARBA" id="ARBA00007958"/>
    </source>
</evidence>
<dbReference type="GO" id="GO:0006281">
    <property type="term" value="P:DNA repair"/>
    <property type="evidence" value="ECO:0007669"/>
    <property type="project" value="TreeGrafter"/>
</dbReference>
<dbReference type="SFLD" id="SFLDG01129">
    <property type="entry name" value="C1.5:_HAD__Beta-PGM__Phosphata"/>
    <property type="match status" value="1"/>
</dbReference>
<dbReference type="SFLD" id="SFLDS00003">
    <property type="entry name" value="Haloacid_Dehalogenase"/>
    <property type="match status" value="1"/>
</dbReference>
<dbReference type="InterPro" id="IPR036412">
    <property type="entry name" value="HAD-like_sf"/>
</dbReference>
<reference evidence="2 3" key="1">
    <citation type="submission" date="2017-03" db="EMBL/GenBank/DDBJ databases">
        <title>Sulfur activation and transportation mechanism of thermophilic Archaea Acidianus manzaensis YN-25.</title>
        <authorList>
            <person name="Ma Y."/>
            <person name="Yang Y."/>
            <person name="Xia J."/>
        </authorList>
    </citation>
    <scope>NUCLEOTIDE SEQUENCE [LARGE SCALE GENOMIC DNA]</scope>
    <source>
        <strain evidence="2 3">YN-25</strain>
    </source>
</reference>
<dbReference type="InterPro" id="IPR023214">
    <property type="entry name" value="HAD_sf"/>
</dbReference>
<dbReference type="InterPro" id="IPR041492">
    <property type="entry name" value="HAD_2"/>
</dbReference>
<dbReference type="InterPro" id="IPR050155">
    <property type="entry name" value="HAD-like_hydrolase_sf"/>
</dbReference>
<dbReference type="NCBIfam" id="TIGR01509">
    <property type="entry name" value="HAD-SF-IA-v3"/>
    <property type="match status" value="1"/>
</dbReference>
<dbReference type="KEGG" id="aman:B6F84_02815"/>
<dbReference type="PANTHER" id="PTHR43434:SF1">
    <property type="entry name" value="PHOSPHOGLYCOLATE PHOSPHATASE"/>
    <property type="match status" value="1"/>
</dbReference>
<dbReference type="EMBL" id="CP020477">
    <property type="protein sequence ID" value="ARM75064.1"/>
    <property type="molecule type" value="Genomic_DNA"/>
</dbReference>
<name>A0A1W6JXZ2_9CREN</name>
<dbReference type="Gene3D" id="1.10.150.240">
    <property type="entry name" value="Putative phosphatase, domain 2"/>
    <property type="match status" value="1"/>
</dbReference>
<protein>
    <submittedName>
        <fullName evidence="2">HAD family hydrolase</fullName>
    </submittedName>
</protein>
<evidence type="ECO:0000313" key="2">
    <source>
        <dbReference type="EMBL" id="ARM75064.1"/>
    </source>
</evidence>
<dbReference type="GeneID" id="41589816"/>
<dbReference type="RefSeq" id="WP_148690821.1">
    <property type="nucleotide sequence ID" value="NZ_CP020477.1"/>
</dbReference>
<dbReference type="InterPro" id="IPR006439">
    <property type="entry name" value="HAD-SF_hydro_IA"/>
</dbReference>
<accession>A0A1W6JXZ2</accession>
<dbReference type="PANTHER" id="PTHR43434">
    <property type="entry name" value="PHOSPHOGLYCOLATE PHOSPHATASE"/>
    <property type="match status" value="1"/>
</dbReference>
<dbReference type="PRINTS" id="PR00413">
    <property type="entry name" value="HADHALOGNASE"/>
</dbReference>
<dbReference type="Proteomes" id="UP000193404">
    <property type="component" value="Chromosome"/>
</dbReference>
<evidence type="ECO:0000313" key="3">
    <source>
        <dbReference type="Proteomes" id="UP000193404"/>
    </source>
</evidence>
<dbReference type="STRING" id="282676.B6F84_02815"/>
<dbReference type="OrthoDB" id="31229at2157"/>
<gene>
    <name evidence="2" type="ORF">B6F84_02815</name>
</gene>
<dbReference type="Gene3D" id="3.40.50.1000">
    <property type="entry name" value="HAD superfamily/HAD-like"/>
    <property type="match status" value="1"/>
</dbReference>
<dbReference type="Pfam" id="PF13419">
    <property type="entry name" value="HAD_2"/>
    <property type="match status" value="1"/>
</dbReference>
<dbReference type="InterPro" id="IPR023198">
    <property type="entry name" value="PGP-like_dom2"/>
</dbReference>
<sequence length="205" mass="23070">MKAAILDLDGTLVTTVDVHRKAWELAIRDLGINDKINLDSLMGRKTSDIAKIIAKDKWKDLYEKKNEYFDNLVIKLAKPTTCCIDFLNTLREKNIKIAVVTSSLRRSALKSLSVINFNPDILISADDVNNGKPDPEPVKKALDLLNISPEEVFGVGDTLQDIIAYSKARIKEMFILESDLKIDFSEAIKLGAKKIKNLCYLLNYI</sequence>
<dbReference type="SUPFAM" id="SSF56784">
    <property type="entry name" value="HAD-like"/>
    <property type="match status" value="1"/>
</dbReference>
<dbReference type="GO" id="GO:0008967">
    <property type="term" value="F:phosphoglycolate phosphatase activity"/>
    <property type="evidence" value="ECO:0007669"/>
    <property type="project" value="TreeGrafter"/>
</dbReference>
<dbReference type="NCBIfam" id="TIGR01549">
    <property type="entry name" value="HAD-SF-IA-v1"/>
    <property type="match status" value="1"/>
</dbReference>
<keyword evidence="2" id="KW-0378">Hydrolase</keyword>
<dbReference type="AlphaFoldDB" id="A0A1W6JXZ2"/>
<comment type="similarity">
    <text evidence="1">Belongs to the HAD-like hydrolase superfamily.</text>
</comment>
<dbReference type="PROSITE" id="PS01228">
    <property type="entry name" value="COF_1"/>
    <property type="match status" value="1"/>
</dbReference>
<proteinExistence type="inferred from homology"/>
<keyword evidence="3" id="KW-1185">Reference proteome</keyword>
<organism evidence="2 3">
    <name type="scientific">Acidianus manzaensis</name>
    <dbReference type="NCBI Taxonomy" id="282676"/>
    <lineage>
        <taxon>Archaea</taxon>
        <taxon>Thermoproteota</taxon>
        <taxon>Thermoprotei</taxon>
        <taxon>Sulfolobales</taxon>
        <taxon>Sulfolobaceae</taxon>
        <taxon>Acidianus</taxon>
    </lineage>
</organism>